<dbReference type="InterPro" id="IPR008979">
    <property type="entry name" value="Galactose-bd-like_sf"/>
</dbReference>
<dbReference type="Pfam" id="PF18962">
    <property type="entry name" value="Por_Secre_tail"/>
    <property type="match status" value="1"/>
</dbReference>
<keyword evidence="1" id="KW-0732">Signal</keyword>
<dbReference type="Pfam" id="PF00754">
    <property type="entry name" value="F5_F8_type_C"/>
    <property type="match status" value="2"/>
</dbReference>
<organism evidence="3 4">
    <name type="scientific">Terrimonas ginsenosidimutans</name>
    <dbReference type="NCBI Taxonomy" id="2908004"/>
    <lineage>
        <taxon>Bacteria</taxon>
        <taxon>Pseudomonadati</taxon>
        <taxon>Bacteroidota</taxon>
        <taxon>Chitinophagia</taxon>
        <taxon>Chitinophagales</taxon>
        <taxon>Chitinophagaceae</taxon>
        <taxon>Terrimonas</taxon>
    </lineage>
</organism>
<feature type="signal peptide" evidence="1">
    <location>
        <begin position="1"/>
        <end position="20"/>
    </location>
</feature>
<evidence type="ECO:0000313" key="3">
    <source>
        <dbReference type="EMBL" id="MCG2613795.1"/>
    </source>
</evidence>
<dbReference type="NCBIfam" id="TIGR04183">
    <property type="entry name" value="Por_Secre_tail"/>
    <property type="match status" value="1"/>
</dbReference>
<feature type="chain" id="PRO_5045605248" evidence="1">
    <location>
        <begin position="21"/>
        <end position="469"/>
    </location>
</feature>
<name>A0ABS9KNA1_9BACT</name>
<dbReference type="EMBL" id="JAKLTR010000003">
    <property type="protein sequence ID" value="MCG2613795.1"/>
    <property type="molecule type" value="Genomic_DNA"/>
</dbReference>
<dbReference type="InterPro" id="IPR026444">
    <property type="entry name" value="Secre_tail"/>
</dbReference>
<dbReference type="PROSITE" id="PS50022">
    <property type="entry name" value="FA58C_3"/>
    <property type="match status" value="2"/>
</dbReference>
<comment type="caution">
    <text evidence="3">The sequence shown here is derived from an EMBL/GenBank/DDBJ whole genome shotgun (WGS) entry which is preliminary data.</text>
</comment>
<reference evidence="3" key="1">
    <citation type="submission" date="2022-01" db="EMBL/GenBank/DDBJ databases">
        <authorList>
            <person name="Jo J.-H."/>
            <person name="Im W.-T."/>
        </authorList>
    </citation>
    <scope>NUCLEOTIDE SEQUENCE</scope>
    <source>
        <strain evidence="3">NA20</strain>
    </source>
</reference>
<proteinExistence type="predicted"/>
<accession>A0ABS9KNA1</accession>
<dbReference type="InterPro" id="IPR051941">
    <property type="entry name" value="BG_Antigen-Binding_Lectin"/>
</dbReference>
<dbReference type="Proteomes" id="UP001165367">
    <property type="component" value="Unassembled WGS sequence"/>
</dbReference>
<evidence type="ECO:0000259" key="2">
    <source>
        <dbReference type="PROSITE" id="PS50022"/>
    </source>
</evidence>
<gene>
    <name evidence="3" type="ORF">LZZ85_05865</name>
</gene>
<dbReference type="RefSeq" id="WP_237869566.1">
    <property type="nucleotide sequence ID" value="NZ_JAKLTR010000003.1"/>
</dbReference>
<dbReference type="Gene3D" id="2.60.40.10">
    <property type="entry name" value="Immunoglobulins"/>
    <property type="match status" value="1"/>
</dbReference>
<dbReference type="InterPro" id="IPR000421">
    <property type="entry name" value="FA58C"/>
</dbReference>
<feature type="domain" description="F5/8 type C" evidence="2">
    <location>
        <begin position="17"/>
        <end position="152"/>
    </location>
</feature>
<dbReference type="Gene3D" id="2.60.120.260">
    <property type="entry name" value="Galactose-binding domain-like"/>
    <property type="match status" value="2"/>
</dbReference>
<dbReference type="PANTHER" id="PTHR45713">
    <property type="entry name" value="FTP DOMAIN-CONTAINING PROTEIN"/>
    <property type="match status" value="1"/>
</dbReference>
<sequence>MKSLFIVCMASLLFSAHVSSQCNTSNNLAVNRMVTATSEENSGRRADYAVDGNTSTRWSSAASDAQSITVDLGSLKSLCSVELLWESAYGRDFNIDISSDGSNWTTAASIANNTSTHNVIPVSGSARYVRMSGITRATGYGYSLYEFQVFGTAPASSCSSNLAFQRTAYESSQQNSSFPVSNINDGNIDTRWSSGFTDNEYMYVDLGARYPICTVEIFWEAAYATAYRIELSNDAVNWTTATTVSNNTDLHNTIAVSGNARYVKMQGISRASEYGYSIWEMRVLGTSIVLPVKWVSFSGKPDSDKKVDLDWVTADESNNARFDVQRKGDKDADFITIGSVKATTLASGAGQYAFTDAKPADGINYYRIKQVDQNGQFSYSKTISVENRNSSAAVLVYPNPVVSQLYIKDAGQPIDYIRVFTTDGRKMQEFSNIAKGQTTMIQMGIYPKGNYLVQIVTANGVETKKIVKE</sequence>
<evidence type="ECO:0000256" key="1">
    <source>
        <dbReference type="SAM" id="SignalP"/>
    </source>
</evidence>
<protein>
    <submittedName>
        <fullName evidence="3">Discoidin domain-containing protein</fullName>
    </submittedName>
</protein>
<evidence type="ECO:0000313" key="4">
    <source>
        <dbReference type="Proteomes" id="UP001165367"/>
    </source>
</evidence>
<dbReference type="InterPro" id="IPR013783">
    <property type="entry name" value="Ig-like_fold"/>
</dbReference>
<dbReference type="SUPFAM" id="SSF49785">
    <property type="entry name" value="Galactose-binding domain-like"/>
    <property type="match status" value="2"/>
</dbReference>
<dbReference type="PANTHER" id="PTHR45713:SF6">
    <property type="entry name" value="F5_8 TYPE C DOMAIN-CONTAINING PROTEIN"/>
    <property type="match status" value="1"/>
</dbReference>
<feature type="domain" description="F5/8 type C" evidence="2">
    <location>
        <begin position="158"/>
        <end position="286"/>
    </location>
</feature>
<keyword evidence="4" id="KW-1185">Reference proteome</keyword>